<evidence type="ECO:0000259" key="6">
    <source>
        <dbReference type="Pfam" id="PF24436"/>
    </source>
</evidence>
<organism evidence="8 9">
    <name type="scientific">Limulus polyphemus</name>
    <name type="common">Atlantic horseshoe crab</name>
    <dbReference type="NCBI Taxonomy" id="6850"/>
    <lineage>
        <taxon>Eukaryota</taxon>
        <taxon>Metazoa</taxon>
        <taxon>Ecdysozoa</taxon>
        <taxon>Arthropoda</taxon>
        <taxon>Chelicerata</taxon>
        <taxon>Merostomata</taxon>
        <taxon>Xiphosura</taxon>
        <taxon>Limulidae</taxon>
        <taxon>Limulus</taxon>
    </lineage>
</organism>
<dbReference type="InterPro" id="IPR033060">
    <property type="entry name" value="INTS7"/>
</dbReference>
<gene>
    <name evidence="9" type="primary">LOC106467967</name>
</gene>
<feature type="domain" description="Integrator complex subunit 7 C-terminal" evidence="5">
    <location>
        <begin position="377"/>
        <end position="492"/>
    </location>
</feature>
<dbReference type="Pfam" id="PF22965">
    <property type="entry name" value="INTS7_C"/>
    <property type="match status" value="1"/>
</dbReference>
<evidence type="ECO:0000259" key="5">
    <source>
        <dbReference type="Pfam" id="PF22965"/>
    </source>
</evidence>
<dbReference type="PANTHER" id="PTHR13322:SF2">
    <property type="entry name" value="INTEGRATOR COMPLEX SUBUNIT 7"/>
    <property type="match status" value="1"/>
</dbReference>
<protein>
    <submittedName>
        <fullName evidence="9">Integrator complex subunit 7-like</fullName>
    </submittedName>
</protein>
<dbReference type="InterPro" id="IPR054519">
    <property type="entry name" value="INTS7_C"/>
</dbReference>
<sequence length="522" mass="58381">MVNGTESTIVPLAEALCAIGSHRAGVVAHLQQELLLLAENLGDQSEERSEHSQSLVLICTLIFQSGIDRHWVHQDRMAIMKSVEKLDLWLVYRVARQAARYGYHQIASELFSRLCNRVNTEHFHFWLVALWEISLAESCLQDVGDERGSSSKLVKGSDISQAITHYLKAVSALKAATTPLYNLQFQYEYTVLRNQVLQAHNQLVHACSCLWTSPPSAIAASVAMTSRDELQNCGRIVAELRKCAKDFRSLADQYGSLYQSAFNADRTTLTTIQIQQQCCLLMVQAIERVAQYNQGMGANDVKMLHMDQSQKSLENYRVKEAYRRIVSVIRTLGEDSEVRTIGGKEIDGLKKISEELIRVPLSVPRYFFQTLQSTVIKLAVSPQPKAPGEPNDVIQNTAHLAVKVEGVVQHGGRPSLFRQVAKVLLTVSSTLQSKTTTVQEGKAQQDNNNTMSQTVKPHNDYFHAQFLLAFPVVGLHQVIIEAAVVDETEAHWTTGPKTTLLVKSYDDSSNQKQTSRVFGQRF</sequence>
<dbReference type="InterPro" id="IPR056517">
    <property type="entry name" value="INTS7_HB"/>
</dbReference>
<dbReference type="RefSeq" id="XP_013783811.2">
    <property type="nucleotide sequence ID" value="XM_013928357.2"/>
</dbReference>
<keyword evidence="8" id="KW-1185">Reference proteome</keyword>
<keyword evidence="3" id="KW-0963">Cytoplasm</keyword>
<evidence type="ECO:0000256" key="3">
    <source>
        <dbReference type="ARBA" id="ARBA00022490"/>
    </source>
</evidence>
<reference evidence="9" key="1">
    <citation type="submission" date="2025-08" db="UniProtKB">
        <authorList>
            <consortium name="RefSeq"/>
        </authorList>
    </citation>
    <scope>IDENTIFICATION</scope>
    <source>
        <tissue evidence="9">Muscle</tissue>
    </source>
</reference>
<evidence type="ECO:0000256" key="2">
    <source>
        <dbReference type="ARBA" id="ARBA00004496"/>
    </source>
</evidence>
<evidence type="ECO:0000256" key="1">
    <source>
        <dbReference type="ARBA" id="ARBA00004123"/>
    </source>
</evidence>
<dbReference type="Proteomes" id="UP000694941">
    <property type="component" value="Unplaced"/>
</dbReference>
<name>A0ABM1BKI2_LIMPO</name>
<dbReference type="Pfam" id="PF24437">
    <property type="entry name" value="INTS7_HB"/>
    <property type="match status" value="1"/>
</dbReference>
<comment type="subcellular location">
    <subcellularLocation>
        <location evidence="2">Cytoplasm</location>
    </subcellularLocation>
    <subcellularLocation>
        <location evidence="1">Nucleus</location>
    </subcellularLocation>
</comment>
<evidence type="ECO:0000259" key="7">
    <source>
        <dbReference type="Pfam" id="PF24437"/>
    </source>
</evidence>
<dbReference type="InterPro" id="IPR056516">
    <property type="entry name" value="INTS7_N"/>
</dbReference>
<dbReference type="Pfam" id="PF24436">
    <property type="entry name" value="INTS7_N"/>
    <property type="match status" value="1"/>
</dbReference>
<feature type="domain" description="Integrator complex subunit 7 N-terminal" evidence="6">
    <location>
        <begin position="10"/>
        <end position="103"/>
    </location>
</feature>
<dbReference type="PANTHER" id="PTHR13322">
    <property type="entry name" value="C1ORF73 PROTEIN"/>
    <property type="match status" value="1"/>
</dbReference>
<proteinExistence type="predicted"/>
<dbReference type="GeneID" id="106467967"/>
<accession>A0ABM1BKI2</accession>
<evidence type="ECO:0000313" key="8">
    <source>
        <dbReference type="Proteomes" id="UP000694941"/>
    </source>
</evidence>
<keyword evidence="4" id="KW-0539">Nucleus</keyword>
<evidence type="ECO:0000313" key="9">
    <source>
        <dbReference type="RefSeq" id="XP_013783811.2"/>
    </source>
</evidence>
<evidence type="ECO:0000256" key="4">
    <source>
        <dbReference type="ARBA" id="ARBA00023242"/>
    </source>
</evidence>
<feature type="domain" description="Integrator complex subunit 7 helical bundle" evidence="7">
    <location>
        <begin position="104"/>
        <end position="289"/>
    </location>
</feature>